<organism evidence="2 3">
    <name type="scientific">Camelus ferus</name>
    <name type="common">Wild bactrian camel</name>
    <name type="synonym">Camelus bactrianus ferus</name>
    <dbReference type="NCBI Taxonomy" id="419612"/>
    <lineage>
        <taxon>Eukaryota</taxon>
        <taxon>Metazoa</taxon>
        <taxon>Chordata</taxon>
        <taxon>Craniata</taxon>
        <taxon>Vertebrata</taxon>
        <taxon>Euteleostomi</taxon>
        <taxon>Mammalia</taxon>
        <taxon>Eutheria</taxon>
        <taxon>Laurasiatheria</taxon>
        <taxon>Artiodactyla</taxon>
        <taxon>Tylopoda</taxon>
        <taxon>Camelidae</taxon>
        <taxon>Camelus</taxon>
    </lineage>
</organism>
<feature type="compositionally biased region" description="Low complexity" evidence="1">
    <location>
        <begin position="63"/>
        <end position="94"/>
    </location>
</feature>
<feature type="region of interest" description="Disordered" evidence="1">
    <location>
        <begin position="1"/>
        <end position="168"/>
    </location>
</feature>
<accession>A0A8B8T2Z1</accession>
<reference evidence="3" key="1">
    <citation type="submission" date="2025-08" db="UniProtKB">
        <authorList>
            <consortium name="RefSeq"/>
        </authorList>
    </citation>
    <scope>IDENTIFICATION</scope>
    <source>
        <tissue evidence="3">Ear skin</tissue>
    </source>
</reference>
<evidence type="ECO:0000313" key="3">
    <source>
        <dbReference type="RefSeq" id="XP_032336408.1"/>
    </source>
</evidence>
<name>A0A8B8T2Z1_CAMFR</name>
<evidence type="ECO:0000256" key="1">
    <source>
        <dbReference type="SAM" id="MobiDB-lite"/>
    </source>
</evidence>
<evidence type="ECO:0000313" key="2">
    <source>
        <dbReference type="Proteomes" id="UP000694856"/>
    </source>
</evidence>
<sequence>MLDENLWKSSTVENQPVKELSELPTGSGLGAQDGGNQRLHLAPFRGSAPCPSSAAPPGPPGPAARALVPAAPARPSPAAWTPTGRPAAAAAGSGVRRGDRSGAGLEGASSPPGGMPDPGASRPPSWRAPSAGACWHRRGRRGREEGGGVGSVRPACLGPEGSPSATCF</sequence>
<dbReference type="RefSeq" id="XP_032336408.1">
    <property type="nucleotide sequence ID" value="XM_032480517.1"/>
</dbReference>
<dbReference type="AlphaFoldDB" id="A0A8B8T2Z1"/>
<gene>
    <name evidence="3" type="primary">LOC116663799</name>
</gene>
<dbReference type="Proteomes" id="UP000694856">
    <property type="component" value="Chromosome 5"/>
</dbReference>
<dbReference type="GeneID" id="116663799"/>
<dbReference type="KEGG" id="cfr:116663799"/>
<protein>
    <submittedName>
        <fullName evidence="3">Translation initiation factor IF-2-like</fullName>
    </submittedName>
</protein>
<keyword evidence="2" id="KW-1185">Reference proteome</keyword>
<proteinExistence type="predicted"/>